<dbReference type="SUPFAM" id="SSF48452">
    <property type="entry name" value="TPR-like"/>
    <property type="match status" value="1"/>
</dbReference>
<sequence>MSLSHVKGDNEEGDFSSLNLTQSGENDREDKFEDAFEIIPAATTMSLTSSLEECTTGLYLFLNNRFSDAINLIHPWAQNSIYHALVYSILMVVKAVLTFEPQDIQTGMVVVKQALKTCNAFRRKTRMVSFTRVVSRQGPGAIKEEELHAEVCYAECLILKCTVMVIQDDSAIGFLKNGLTIGSSYQIYKDCQQVLTHIPNSHSKTYKHLAGGIKFGLGAFNLLLSLVPLKTLKLLNVVGYSGDMDTGIASLYESASHPHINTILSVFTLLFYYSYLHIALGVEKGHQTVMEDLFLIYLKKFPNCVILKFFHARFNMLKGHFDMAQGILHQCIFSQNEWKQVHHLCYWELMWCHIALQEWEQAYYYASLLAQHSRWSKAVYTFSKAMLLAVLPSNSGSLENEDMSSLFSSVDSLRIKLLGTSVPIEKFLADKGHHYGTTTGWYTAQPLLEFMYAWSGFRVISKRLDLMTSWLSVINKGEEFLQGNSNFEHGADDICLIHLLKGLCLKYLSKFSVAEQYLIRVVQREKLLKTDHYLVPYAYYELGILHYVRGDNNAAVKYLDNIKNYKDYSMEARLQFRTHIALEQIRKERVIR</sequence>
<dbReference type="GO" id="GO:0090181">
    <property type="term" value="P:regulation of cholesterol metabolic process"/>
    <property type="evidence" value="ECO:0007669"/>
    <property type="project" value="TreeGrafter"/>
</dbReference>
<evidence type="ECO:0000313" key="4">
    <source>
        <dbReference type="Proteomes" id="UP001652624"/>
    </source>
</evidence>
<dbReference type="eggNOG" id="KOG3783">
    <property type="taxonomic scope" value="Eukaryota"/>
</dbReference>
<comment type="similarity">
    <text evidence="1">Belongs to the TTC39 family.</text>
</comment>
<dbReference type="Pfam" id="PF10300">
    <property type="entry name" value="Iml2-TPR_39"/>
    <property type="match status" value="1"/>
</dbReference>
<organism evidence="4 5">
    <name type="scientific">Erinaceus europaeus</name>
    <name type="common">Western European hedgehog</name>
    <dbReference type="NCBI Taxonomy" id="9365"/>
    <lineage>
        <taxon>Eukaryota</taxon>
        <taxon>Metazoa</taxon>
        <taxon>Chordata</taxon>
        <taxon>Craniata</taxon>
        <taxon>Vertebrata</taxon>
        <taxon>Euteleostomi</taxon>
        <taxon>Mammalia</taxon>
        <taxon>Eutheria</taxon>
        <taxon>Laurasiatheria</taxon>
        <taxon>Eulipotyphla</taxon>
        <taxon>Erinaceidae</taxon>
        <taxon>Erinaceinae</taxon>
        <taxon>Erinaceus</taxon>
    </lineage>
</organism>
<evidence type="ECO:0000256" key="2">
    <source>
        <dbReference type="ARBA" id="ARBA00022803"/>
    </source>
</evidence>
<evidence type="ECO:0000256" key="1">
    <source>
        <dbReference type="ARBA" id="ARBA00006400"/>
    </source>
</evidence>
<dbReference type="GO" id="GO:0010874">
    <property type="term" value="P:regulation of cholesterol efflux"/>
    <property type="evidence" value="ECO:0007669"/>
    <property type="project" value="TreeGrafter"/>
</dbReference>
<dbReference type="GeneID" id="103111676"/>
<dbReference type="InterPro" id="IPR011990">
    <property type="entry name" value="TPR-like_helical_dom_sf"/>
</dbReference>
<dbReference type="AlphaFoldDB" id="A0A1S3W8R6"/>
<gene>
    <name evidence="5" type="primary">LOC103111676</name>
</gene>
<dbReference type="Proteomes" id="UP001652624">
    <property type="component" value="Chromosome 3"/>
</dbReference>
<proteinExistence type="inferred from homology"/>
<dbReference type="GO" id="GO:0042632">
    <property type="term" value="P:cholesterol homeostasis"/>
    <property type="evidence" value="ECO:0007669"/>
    <property type="project" value="TreeGrafter"/>
</dbReference>
<dbReference type="OrthoDB" id="43460at2759"/>
<dbReference type="RefSeq" id="XP_016042702.1">
    <property type="nucleotide sequence ID" value="XM_016187216.2"/>
</dbReference>
<accession>A0A1S3W8R6</accession>
<dbReference type="FunCoup" id="A0A1S3W8R6">
    <property type="interactions" value="19"/>
</dbReference>
<dbReference type="InParanoid" id="A0A1S3W8R6"/>
<evidence type="ECO:0000313" key="5">
    <source>
        <dbReference type="RefSeq" id="XP_016042702.1"/>
    </source>
</evidence>
<dbReference type="InterPro" id="IPR019412">
    <property type="entry name" value="IML2/TPR_39"/>
</dbReference>
<dbReference type="PANTHER" id="PTHR31859:SF5">
    <property type="entry name" value="TETRATRICOPEPTIDE REPEAT DOMAIN 39D"/>
    <property type="match status" value="1"/>
</dbReference>
<dbReference type="PANTHER" id="PTHR31859">
    <property type="entry name" value="TETRATRICOPEPTIDE REPEAT PROTEIN 39 FAMILY MEMBER"/>
    <property type="match status" value="1"/>
</dbReference>
<dbReference type="GO" id="GO:0010887">
    <property type="term" value="P:negative regulation of cholesterol storage"/>
    <property type="evidence" value="ECO:0007669"/>
    <property type="project" value="TreeGrafter"/>
</dbReference>
<feature type="compositionally biased region" description="Basic and acidic residues" evidence="3">
    <location>
        <begin position="1"/>
        <end position="10"/>
    </location>
</feature>
<reference evidence="5" key="1">
    <citation type="submission" date="2025-08" db="UniProtKB">
        <authorList>
            <consortium name="RefSeq"/>
        </authorList>
    </citation>
    <scope>IDENTIFICATION</scope>
</reference>
<name>A0A1S3W8R6_ERIEU</name>
<evidence type="ECO:0000256" key="3">
    <source>
        <dbReference type="SAM" id="MobiDB-lite"/>
    </source>
</evidence>
<keyword evidence="4" id="KW-1185">Reference proteome</keyword>
<keyword evidence="2" id="KW-0802">TPR repeat</keyword>
<feature type="region of interest" description="Disordered" evidence="3">
    <location>
        <begin position="1"/>
        <end position="27"/>
    </location>
</feature>
<protein>
    <submittedName>
        <fullName evidence="5">Tetratricopeptide repeat protein 39B-like</fullName>
    </submittedName>
</protein>